<dbReference type="PROSITE" id="PS00187">
    <property type="entry name" value="TPP_ENZYMES"/>
    <property type="match status" value="1"/>
</dbReference>
<proteinExistence type="inferred from homology"/>
<dbReference type="GO" id="GO:0003984">
    <property type="term" value="F:acetolactate synthase activity"/>
    <property type="evidence" value="ECO:0007669"/>
    <property type="project" value="TreeGrafter"/>
</dbReference>
<name>A0A7C9NUN5_9BACT</name>
<dbReference type="Gene3D" id="3.40.50.1220">
    <property type="entry name" value="TPP-binding domain"/>
    <property type="match status" value="1"/>
</dbReference>
<sequence length="609" mass="66339">MMIQVSDYVARYLVNRGVTHNYTVPGGGAMYLNMSFGHAEGLKNVFVQHEQAAAMAAEAHARVTGVPQLVCCTTGPGGTNTLTGVLGAWLDSIPMIVVSGQVKYASTKMASGLSVRALGDQEYDIVPVAKQMSKYAVTVTDPCTIKEHLDKAWSLATSGRPGPVWLDIPQDVQRAFVDERALSEETSWMPSDDSQLSDDDLVAAARETLDRIRCARRPVLNAGNGIRIAGAYERFTRLVEKLGIPVVTGFDSIDAICSDSELYVGRAGIMGDRPGNWAIQNCDVLLSIGSRLSVRQVGYNVDSWAREAYVIVEDVDPEELRKPSIRVNLPVCADAGRFVDALLSEIGDSPLERKGEWVGLCSVWRRDYPVVGERHAQEKRAVNSYYFMDTLSKLVPDGTPIVTGNGSAYVVSSQAWRIKEGQRYISNSGAASMGYDLPAAIGASFAAPGKTVVCLSGDGSIQMNLQELQTIVFHKLPIKIFVINNGGYHSMRQTEGNLFPELSPIGIGPETGDLSFPEMSRIAQAYGIPYRFASRNDQVVDAIEATLAQDGVAFCELFVTKDQKFEPKSATRKLDDGTLVSPPLEDLAPFLPRDELESIMQIPLWDDAL</sequence>
<reference evidence="7" key="1">
    <citation type="submission" date="2018-08" db="EMBL/GenBank/DDBJ databases">
        <title>Murine metabolic-syndrome-specific gut microbial biobank.</title>
        <authorList>
            <person name="Liu C."/>
        </authorList>
    </citation>
    <scope>NUCLEOTIDE SEQUENCE [LARGE SCALE GENOMIC DNA]</scope>
    <source>
        <strain evidence="7">Z82</strain>
    </source>
</reference>
<evidence type="ECO:0000256" key="2">
    <source>
        <dbReference type="ARBA" id="ARBA00023052"/>
    </source>
</evidence>
<dbReference type="CDD" id="cd00568">
    <property type="entry name" value="TPP_enzymes"/>
    <property type="match status" value="1"/>
</dbReference>
<dbReference type="CDD" id="cd07035">
    <property type="entry name" value="TPP_PYR_POX_like"/>
    <property type="match status" value="1"/>
</dbReference>
<feature type="domain" description="Thiamine pyrophosphate enzyme N-terminal TPP-binding" evidence="6">
    <location>
        <begin position="4"/>
        <end position="108"/>
    </location>
</feature>
<dbReference type="InterPro" id="IPR000399">
    <property type="entry name" value="TPP-bd_CS"/>
</dbReference>
<dbReference type="EMBL" id="QWKH01000030">
    <property type="protein sequence ID" value="NBI34492.1"/>
    <property type="molecule type" value="Genomic_DNA"/>
</dbReference>
<dbReference type="PANTHER" id="PTHR18968:SF142">
    <property type="entry name" value="ACETOLACTATE SYNTHASE"/>
    <property type="match status" value="1"/>
</dbReference>
<dbReference type="GO" id="GO:0005948">
    <property type="term" value="C:acetolactate synthase complex"/>
    <property type="evidence" value="ECO:0007669"/>
    <property type="project" value="TreeGrafter"/>
</dbReference>
<dbReference type="Pfam" id="PF00205">
    <property type="entry name" value="TPP_enzyme_M"/>
    <property type="match status" value="1"/>
</dbReference>
<evidence type="ECO:0000259" key="6">
    <source>
        <dbReference type="Pfam" id="PF02776"/>
    </source>
</evidence>
<keyword evidence="2 3" id="KW-0786">Thiamine pyrophosphate</keyword>
<dbReference type="InterPro" id="IPR011766">
    <property type="entry name" value="TPP_enzyme_TPP-bd"/>
</dbReference>
<dbReference type="SUPFAM" id="SSF52518">
    <property type="entry name" value="Thiamin diphosphate-binding fold (THDP-binding)"/>
    <property type="match status" value="2"/>
</dbReference>
<dbReference type="InterPro" id="IPR029035">
    <property type="entry name" value="DHS-like_NAD/FAD-binding_dom"/>
</dbReference>
<evidence type="ECO:0000256" key="3">
    <source>
        <dbReference type="RuleBase" id="RU362132"/>
    </source>
</evidence>
<dbReference type="Pfam" id="PF02776">
    <property type="entry name" value="TPP_enzyme_N"/>
    <property type="match status" value="1"/>
</dbReference>
<comment type="caution">
    <text evidence="7">The sequence shown here is derived from an EMBL/GenBank/DDBJ whole genome shotgun (WGS) entry which is preliminary data.</text>
</comment>
<comment type="similarity">
    <text evidence="1 3">Belongs to the TPP enzyme family.</text>
</comment>
<dbReference type="AlphaFoldDB" id="A0A7C9NUN5"/>
<dbReference type="PANTHER" id="PTHR18968">
    <property type="entry name" value="THIAMINE PYROPHOSPHATE ENZYMES"/>
    <property type="match status" value="1"/>
</dbReference>
<dbReference type="InterPro" id="IPR045229">
    <property type="entry name" value="TPP_enz"/>
</dbReference>
<dbReference type="GO" id="GO:0000287">
    <property type="term" value="F:magnesium ion binding"/>
    <property type="evidence" value="ECO:0007669"/>
    <property type="project" value="InterPro"/>
</dbReference>
<dbReference type="GO" id="GO:0030976">
    <property type="term" value="F:thiamine pyrophosphate binding"/>
    <property type="evidence" value="ECO:0007669"/>
    <property type="project" value="InterPro"/>
</dbReference>
<evidence type="ECO:0000313" key="7">
    <source>
        <dbReference type="EMBL" id="NBI34492.1"/>
    </source>
</evidence>
<gene>
    <name evidence="7" type="ORF">D1639_05500</name>
</gene>
<dbReference type="GO" id="GO:0009097">
    <property type="term" value="P:isoleucine biosynthetic process"/>
    <property type="evidence" value="ECO:0007669"/>
    <property type="project" value="TreeGrafter"/>
</dbReference>
<dbReference type="InterPro" id="IPR012000">
    <property type="entry name" value="Thiamin_PyroP_enz_cen_dom"/>
</dbReference>
<evidence type="ECO:0000256" key="1">
    <source>
        <dbReference type="ARBA" id="ARBA00007812"/>
    </source>
</evidence>
<dbReference type="Gene3D" id="3.40.50.970">
    <property type="match status" value="2"/>
</dbReference>
<accession>A0A7C9NUN5</accession>
<feature type="domain" description="Thiamine pyrophosphate enzyme TPP-binding" evidence="5">
    <location>
        <begin position="405"/>
        <end position="556"/>
    </location>
</feature>
<dbReference type="FunFam" id="3.40.50.970:FF:000007">
    <property type="entry name" value="Acetolactate synthase"/>
    <property type="match status" value="1"/>
</dbReference>
<feature type="domain" description="Thiamine pyrophosphate enzyme central" evidence="4">
    <location>
        <begin position="207"/>
        <end position="342"/>
    </location>
</feature>
<dbReference type="GO" id="GO:0009099">
    <property type="term" value="P:L-valine biosynthetic process"/>
    <property type="evidence" value="ECO:0007669"/>
    <property type="project" value="TreeGrafter"/>
</dbReference>
<organism evidence="7">
    <name type="scientific">Muribaculaceae bacterium Z82</name>
    <dbReference type="NCBI Taxonomy" id="2304548"/>
    <lineage>
        <taxon>Bacteria</taxon>
        <taxon>Pseudomonadati</taxon>
        <taxon>Bacteroidota</taxon>
        <taxon>Bacteroidia</taxon>
        <taxon>Bacteroidales</taxon>
        <taxon>Muribaculaceae</taxon>
    </lineage>
</organism>
<dbReference type="SUPFAM" id="SSF52467">
    <property type="entry name" value="DHS-like NAD/FAD-binding domain"/>
    <property type="match status" value="1"/>
</dbReference>
<dbReference type="GO" id="GO:0050660">
    <property type="term" value="F:flavin adenine dinucleotide binding"/>
    <property type="evidence" value="ECO:0007669"/>
    <property type="project" value="TreeGrafter"/>
</dbReference>
<dbReference type="Pfam" id="PF02775">
    <property type="entry name" value="TPP_enzyme_C"/>
    <property type="match status" value="1"/>
</dbReference>
<evidence type="ECO:0000259" key="4">
    <source>
        <dbReference type="Pfam" id="PF00205"/>
    </source>
</evidence>
<protein>
    <submittedName>
        <fullName evidence="7">Thiamine pyrophosphate-binding protein</fullName>
    </submittedName>
</protein>
<dbReference type="InterPro" id="IPR012001">
    <property type="entry name" value="Thiamin_PyroP_enz_TPP-bd_dom"/>
</dbReference>
<evidence type="ECO:0000259" key="5">
    <source>
        <dbReference type="Pfam" id="PF02775"/>
    </source>
</evidence>
<dbReference type="InterPro" id="IPR029061">
    <property type="entry name" value="THDP-binding"/>
</dbReference>